<feature type="region of interest" description="Disordered" evidence="1">
    <location>
        <begin position="1"/>
        <end position="24"/>
    </location>
</feature>
<name>A0A5B9VVN0_9BACT</name>
<dbReference type="InterPro" id="IPR000594">
    <property type="entry name" value="ThiF_NAD_FAD-bd"/>
</dbReference>
<dbReference type="Gene3D" id="3.40.50.720">
    <property type="entry name" value="NAD(P)-binding Rossmann-like Domain"/>
    <property type="match status" value="1"/>
</dbReference>
<dbReference type="PANTHER" id="PTHR10953:SF102">
    <property type="entry name" value="ADENYLYLTRANSFERASE AND SULFURTRANSFERASE MOCS3"/>
    <property type="match status" value="1"/>
</dbReference>
<keyword evidence="4" id="KW-1185">Reference proteome</keyword>
<dbReference type="EMBL" id="CP042997">
    <property type="protein sequence ID" value="QEH32288.1"/>
    <property type="molecule type" value="Genomic_DNA"/>
</dbReference>
<gene>
    <name evidence="3" type="primary">thiF</name>
    <name evidence="3" type="ORF">OJF2_07570</name>
</gene>
<dbReference type="OrthoDB" id="9804286at2"/>
<dbReference type="InterPro" id="IPR045886">
    <property type="entry name" value="ThiF/MoeB/HesA"/>
</dbReference>
<dbReference type="InterPro" id="IPR035985">
    <property type="entry name" value="Ubiquitin-activating_enz"/>
</dbReference>
<dbReference type="GO" id="GO:0032446">
    <property type="term" value="P:protein modification by small protein conjugation"/>
    <property type="evidence" value="ECO:0007669"/>
    <property type="project" value="TreeGrafter"/>
</dbReference>
<dbReference type="SUPFAM" id="SSF69572">
    <property type="entry name" value="Activating enzymes of the ubiquitin-like proteins"/>
    <property type="match status" value="1"/>
</dbReference>
<dbReference type="Pfam" id="PF00899">
    <property type="entry name" value="ThiF"/>
    <property type="match status" value="1"/>
</dbReference>
<dbReference type="KEGG" id="agv:OJF2_07570"/>
<proteinExistence type="predicted"/>
<organism evidence="3 4">
    <name type="scientific">Aquisphaera giovannonii</name>
    <dbReference type="NCBI Taxonomy" id="406548"/>
    <lineage>
        <taxon>Bacteria</taxon>
        <taxon>Pseudomonadati</taxon>
        <taxon>Planctomycetota</taxon>
        <taxon>Planctomycetia</taxon>
        <taxon>Isosphaerales</taxon>
        <taxon>Isosphaeraceae</taxon>
        <taxon>Aquisphaera</taxon>
    </lineage>
</organism>
<dbReference type="GO" id="GO:0008641">
    <property type="term" value="F:ubiquitin-like modifier activating enzyme activity"/>
    <property type="evidence" value="ECO:0007669"/>
    <property type="project" value="InterPro"/>
</dbReference>
<dbReference type="GO" id="GO:0005737">
    <property type="term" value="C:cytoplasm"/>
    <property type="evidence" value="ECO:0007669"/>
    <property type="project" value="TreeGrafter"/>
</dbReference>
<dbReference type="RefSeq" id="WP_148591354.1">
    <property type="nucleotide sequence ID" value="NZ_CP042997.1"/>
</dbReference>
<keyword evidence="3" id="KW-0808">Transferase</keyword>
<evidence type="ECO:0000259" key="2">
    <source>
        <dbReference type="Pfam" id="PF00899"/>
    </source>
</evidence>
<dbReference type="GO" id="GO:0016779">
    <property type="term" value="F:nucleotidyltransferase activity"/>
    <property type="evidence" value="ECO:0007669"/>
    <property type="project" value="UniProtKB-KW"/>
</dbReference>
<dbReference type="PANTHER" id="PTHR10953">
    <property type="entry name" value="UBIQUITIN-ACTIVATING ENZYME E1"/>
    <property type="match status" value="1"/>
</dbReference>
<reference evidence="3 4" key="1">
    <citation type="submission" date="2019-08" db="EMBL/GenBank/DDBJ databases">
        <title>Deep-cultivation of Planctomycetes and their phenomic and genomic characterization uncovers novel biology.</title>
        <authorList>
            <person name="Wiegand S."/>
            <person name="Jogler M."/>
            <person name="Boedeker C."/>
            <person name="Pinto D."/>
            <person name="Vollmers J."/>
            <person name="Rivas-Marin E."/>
            <person name="Kohn T."/>
            <person name="Peeters S.H."/>
            <person name="Heuer A."/>
            <person name="Rast P."/>
            <person name="Oberbeckmann S."/>
            <person name="Bunk B."/>
            <person name="Jeske O."/>
            <person name="Meyerdierks A."/>
            <person name="Storesund J.E."/>
            <person name="Kallscheuer N."/>
            <person name="Luecker S."/>
            <person name="Lage O.M."/>
            <person name="Pohl T."/>
            <person name="Merkel B.J."/>
            <person name="Hornburger P."/>
            <person name="Mueller R.-W."/>
            <person name="Bruemmer F."/>
            <person name="Labrenz M."/>
            <person name="Spormann A.M."/>
            <person name="Op den Camp H."/>
            <person name="Overmann J."/>
            <person name="Amann R."/>
            <person name="Jetten M.S.M."/>
            <person name="Mascher T."/>
            <person name="Medema M.H."/>
            <person name="Devos D.P."/>
            <person name="Kaster A.-K."/>
            <person name="Ovreas L."/>
            <person name="Rohde M."/>
            <person name="Galperin M.Y."/>
            <person name="Jogler C."/>
        </authorList>
    </citation>
    <scope>NUCLEOTIDE SEQUENCE [LARGE SCALE GENOMIC DNA]</scope>
    <source>
        <strain evidence="3 4">OJF2</strain>
    </source>
</reference>
<dbReference type="GO" id="GO:0004792">
    <property type="term" value="F:thiosulfate-cyanide sulfurtransferase activity"/>
    <property type="evidence" value="ECO:0007669"/>
    <property type="project" value="TreeGrafter"/>
</dbReference>
<evidence type="ECO:0000313" key="4">
    <source>
        <dbReference type="Proteomes" id="UP000324233"/>
    </source>
</evidence>
<sequence>MKTDQPAASPTPAGADAGAEAESAPLRIDDDDRYGRLRLISWWRQERLAAARILVVGAGALGNEVLKNLALVGVGTTYVIDLDDVDTSNLSRSVLFRAGDSGSSKAEVAARRALELNPEIAIHPIHGDVITDLGLGLFADVDLVVGCLDNREARLWVNRQCWKVGTPWVDAGIQEIQGVVKVFVPPDSACYECAMTERDYQLLNLRYSCPLLKRDEILAGKVPTAPTIASMMAALEVQEALKILHGMPVAAGSALVFNGVANQFYATRLPRREDCLSHETYPEPTEAPLGHADSVAEVFELARRPHGDEPGLEGPLSLALERELVAALDCPRCGWHAAVNRPRTKVRQSEATCPNCREAARPEILSSVEEGSPHAAGALKDAGVPAYDIVRVDGAEGSRFFLLAGDRPAALRGRGLDLKYDGETGR</sequence>
<protein>
    <submittedName>
        <fullName evidence="3">Sulfur carrier protein ThiS adenylyltransferase</fullName>
        <ecNumber evidence="3">2.7.7.73</ecNumber>
    </submittedName>
</protein>
<feature type="domain" description="THIF-type NAD/FAD binding fold" evidence="2">
    <location>
        <begin position="39"/>
        <end position="275"/>
    </location>
</feature>
<dbReference type="Proteomes" id="UP000324233">
    <property type="component" value="Chromosome"/>
</dbReference>
<evidence type="ECO:0000313" key="3">
    <source>
        <dbReference type="EMBL" id="QEH32288.1"/>
    </source>
</evidence>
<keyword evidence="3" id="KW-0548">Nucleotidyltransferase</keyword>
<feature type="compositionally biased region" description="Low complexity" evidence="1">
    <location>
        <begin position="13"/>
        <end position="24"/>
    </location>
</feature>
<dbReference type="CDD" id="cd00757">
    <property type="entry name" value="ThiF_MoeB_HesA_family"/>
    <property type="match status" value="1"/>
</dbReference>
<dbReference type="AlphaFoldDB" id="A0A5B9VVN0"/>
<dbReference type="EC" id="2.7.7.73" evidence="3"/>
<accession>A0A5B9VVN0</accession>
<evidence type="ECO:0000256" key="1">
    <source>
        <dbReference type="SAM" id="MobiDB-lite"/>
    </source>
</evidence>